<dbReference type="InterPro" id="IPR006015">
    <property type="entry name" value="Universal_stress_UspA"/>
</dbReference>
<dbReference type="PANTHER" id="PTHR46268">
    <property type="entry name" value="STRESS RESPONSE PROTEIN NHAX"/>
    <property type="match status" value="1"/>
</dbReference>
<feature type="domain" description="UspA" evidence="2">
    <location>
        <begin position="143"/>
        <end position="269"/>
    </location>
</feature>
<dbReference type="Pfam" id="PF00582">
    <property type="entry name" value="Usp"/>
    <property type="match status" value="2"/>
</dbReference>
<dbReference type="EMBL" id="VSSQ01000381">
    <property type="protein sequence ID" value="MPL93104.1"/>
    <property type="molecule type" value="Genomic_DNA"/>
</dbReference>
<proteinExistence type="inferred from homology"/>
<dbReference type="PANTHER" id="PTHR46268:SF26">
    <property type="entry name" value="UNIVERSAL STRESS PROTEIN MJ0577"/>
    <property type="match status" value="1"/>
</dbReference>
<comment type="caution">
    <text evidence="3">The sequence shown here is derived from an EMBL/GenBank/DDBJ whole genome shotgun (WGS) entry which is preliminary data.</text>
</comment>
<dbReference type="InterPro" id="IPR006016">
    <property type="entry name" value="UspA"/>
</dbReference>
<evidence type="ECO:0000313" key="3">
    <source>
        <dbReference type="EMBL" id="MPL93104.1"/>
    </source>
</evidence>
<dbReference type="InterPro" id="IPR014729">
    <property type="entry name" value="Rossmann-like_a/b/a_fold"/>
</dbReference>
<reference evidence="3" key="1">
    <citation type="submission" date="2019-08" db="EMBL/GenBank/DDBJ databases">
        <authorList>
            <person name="Kucharzyk K."/>
            <person name="Murdoch R.W."/>
            <person name="Higgins S."/>
            <person name="Loffler F."/>
        </authorList>
    </citation>
    <scope>NUCLEOTIDE SEQUENCE</scope>
</reference>
<evidence type="ECO:0000256" key="1">
    <source>
        <dbReference type="ARBA" id="ARBA00008791"/>
    </source>
</evidence>
<dbReference type="AlphaFoldDB" id="A0A644VNW4"/>
<dbReference type="Gene3D" id="3.40.50.620">
    <property type="entry name" value="HUPs"/>
    <property type="match status" value="2"/>
</dbReference>
<gene>
    <name evidence="3" type="ORF">SDC9_39230</name>
</gene>
<dbReference type="SUPFAM" id="SSF52402">
    <property type="entry name" value="Adenine nucleotide alpha hydrolases-like"/>
    <property type="match status" value="2"/>
</dbReference>
<sequence>MNSHTKVLLATDFSESAETLTDCLFALCPNIETEILLVHIVDEDNDANVPNKLKAVAAKLHKACYTNVSLSLPLLEGEVFQQIHELALSNNCDLVLVASHGKGFLRTTFMGSTTFDLARLSTYPLFIGSIHNEDGTQDPLLSKILIPTDFSKESLLALNFIRNLREHIEEVVFVHVIERSRSSEELENKISLAKQKLSELVEEVKIFGVKSSYIIEKGSASKKLRKISEELNVSLVVMAKTGGGLIKGLPLGSTSQNFALNTDRPLLLLPSMEEDD</sequence>
<protein>
    <recommendedName>
        <fullName evidence="2">UspA domain-containing protein</fullName>
    </recommendedName>
</protein>
<comment type="similarity">
    <text evidence="1">Belongs to the universal stress protein A family.</text>
</comment>
<feature type="domain" description="UspA" evidence="2">
    <location>
        <begin position="6"/>
        <end position="126"/>
    </location>
</feature>
<organism evidence="3">
    <name type="scientific">bioreactor metagenome</name>
    <dbReference type="NCBI Taxonomy" id="1076179"/>
    <lineage>
        <taxon>unclassified sequences</taxon>
        <taxon>metagenomes</taxon>
        <taxon>ecological metagenomes</taxon>
    </lineage>
</organism>
<dbReference type="PRINTS" id="PR01438">
    <property type="entry name" value="UNVRSLSTRESS"/>
</dbReference>
<accession>A0A644VNW4</accession>
<dbReference type="CDD" id="cd00293">
    <property type="entry name" value="USP-like"/>
    <property type="match status" value="2"/>
</dbReference>
<evidence type="ECO:0000259" key="2">
    <source>
        <dbReference type="Pfam" id="PF00582"/>
    </source>
</evidence>
<name>A0A644VNW4_9ZZZZ</name>